<feature type="region of interest" description="Disordered" evidence="1">
    <location>
        <begin position="149"/>
        <end position="176"/>
    </location>
</feature>
<dbReference type="AlphaFoldDB" id="A0AAX4IPV8"/>
<evidence type="ECO:0000313" key="3">
    <source>
        <dbReference type="Proteomes" id="UP001322277"/>
    </source>
</evidence>
<protein>
    <recommendedName>
        <fullName evidence="4">Secreted protein</fullName>
    </recommendedName>
</protein>
<name>A0AAX4IPV8_9PEZI</name>
<organism evidence="2 3">
    <name type="scientific">Colletotrichum destructivum</name>
    <dbReference type="NCBI Taxonomy" id="34406"/>
    <lineage>
        <taxon>Eukaryota</taxon>
        <taxon>Fungi</taxon>
        <taxon>Dikarya</taxon>
        <taxon>Ascomycota</taxon>
        <taxon>Pezizomycotina</taxon>
        <taxon>Sordariomycetes</taxon>
        <taxon>Hypocreomycetidae</taxon>
        <taxon>Glomerellales</taxon>
        <taxon>Glomerellaceae</taxon>
        <taxon>Colletotrichum</taxon>
        <taxon>Colletotrichum destructivum species complex</taxon>
    </lineage>
</organism>
<dbReference type="Proteomes" id="UP001322277">
    <property type="component" value="Chromosome 6"/>
</dbReference>
<evidence type="ECO:0000256" key="1">
    <source>
        <dbReference type="SAM" id="MobiDB-lite"/>
    </source>
</evidence>
<accession>A0AAX4IPV8</accession>
<dbReference type="RefSeq" id="XP_062782592.1">
    <property type="nucleotide sequence ID" value="XM_062926541.1"/>
</dbReference>
<evidence type="ECO:0008006" key="4">
    <source>
        <dbReference type="Google" id="ProtNLM"/>
    </source>
</evidence>
<keyword evidence="3" id="KW-1185">Reference proteome</keyword>
<reference evidence="3" key="1">
    <citation type="journal article" date="2023" name="bioRxiv">
        <title>Complete genome of the Medicago anthracnose fungus, Colletotrichum destructivum, reveals a mini-chromosome-like region within a core chromosome.</title>
        <authorList>
            <person name="Lapalu N."/>
            <person name="Simon A."/>
            <person name="Lu A."/>
            <person name="Plaumann P.-L."/>
            <person name="Amselem J."/>
            <person name="Pigne S."/>
            <person name="Auger A."/>
            <person name="Koch C."/>
            <person name="Dallery J.-F."/>
            <person name="O'Connell R.J."/>
        </authorList>
    </citation>
    <scope>NUCLEOTIDE SEQUENCE [LARGE SCALE GENOMIC DNA]</scope>
    <source>
        <strain evidence="3">CBS 520.97</strain>
    </source>
</reference>
<gene>
    <name evidence="2" type="ORF">CDEST_10383</name>
</gene>
<sequence length="176" mass="19843">MTRRAARWLASNGVCRGMMILMHHAFSLAGGGRFGWKAPTPSGTGGGNGRCRRLRSTTSQDIASWYPSTHSNGGFDMIRLRILRLRPALPLSRAQARRTTAEIPEYHYACWLSWAALASFFRVLRVTCEGDAKVPKRVLAQSLLEESKRPFRHSHQQENNAKNHFGRRSLDEMSGF</sequence>
<dbReference type="EMBL" id="CP137310">
    <property type="protein sequence ID" value="WQF85369.1"/>
    <property type="molecule type" value="Genomic_DNA"/>
</dbReference>
<evidence type="ECO:0000313" key="2">
    <source>
        <dbReference type="EMBL" id="WQF85369.1"/>
    </source>
</evidence>
<proteinExistence type="predicted"/>
<dbReference type="KEGG" id="cdet:87946885"/>
<dbReference type="GeneID" id="87946885"/>